<keyword evidence="4" id="KW-0808">Transferase</keyword>
<organism evidence="7 8">
    <name type="scientific">Candidatus Polarisedimenticola svalbardensis</name>
    <dbReference type="NCBI Taxonomy" id="2886004"/>
    <lineage>
        <taxon>Bacteria</taxon>
        <taxon>Pseudomonadati</taxon>
        <taxon>Acidobacteriota</taxon>
        <taxon>Candidatus Polarisedimenticolia</taxon>
        <taxon>Candidatus Polarisedimenticolales</taxon>
        <taxon>Candidatus Polarisedimenticolaceae</taxon>
        <taxon>Candidatus Polarisedimenticola</taxon>
    </lineage>
</organism>
<evidence type="ECO:0000256" key="1">
    <source>
        <dbReference type="ARBA" id="ARBA00001541"/>
    </source>
</evidence>
<dbReference type="PROSITE" id="PS50123">
    <property type="entry name" value="CHER"/>
    <property type="match status" value="1"/>
</dbReference>
<evidence type="ECO:0000259" key="6">
    <source>
        <dbReference type="PROSITE" id="PS50123"/>
    </source>
</evidence>
<evidence type="ECO:0000256" key="2">
    <source>
        <dbReference type="ARBA" id="ARBA00012534"/>
    </source>
</evidence>
<evidence type="ECO:0000313" key="7">
    <source>
        <dbReference type="EMBL" id="MBD3867178.1"/>
    </source>
</evidence>
<dbReference type="InterPro" id="IPR050903">
    <property type="entry name" value="Bact_Chemotaxis_MeTrfase"/>
</dbReference>
<dbReference type="GO" id="GO:0008983">
    <property type="term" value="F:protein-glutamate O-methyltransferase activity"/>
    <property type="evidence" value="ECO:0007669"/>
    <property type="project" value="UniProtKB-EC"/>
</dbReference>
<evidence type="ECO:0000256" key="3">
    <source>
        <dbReference type="ARBA" id="ARBA00022603"/>
    </source>
</evidence>
<keyword evidence="3" id="KW-0489">Methyltransferase</keyword>
<dbReference type="PANTHER" id="PTHR24422:SF10">
    <property type="entry name" value="CHEMOTAXIS PROTEIN METHYLTRANSFERASE 2"/>
    <property type="match status" value="1"/>
</dbReference>
<dbReference type="Gene3D" id="1.10.155.10">
    <property type="entry name" value="Chemotaxis receptor methyltransferase CheR, N-terminal domain"/>
    <property type="match status" value="1"/>
</dbReference>
<dbReference type="GO" id="GO:0032259">
    <property type="term" value="P:methylation"/>
    <property type="evidence" value="ECO:0007669"/>
    <property type="project" value="UniProtKB-KW"/>
</dbReference>
<dbReference type="Proteomes" id="UP000648239">
    <property type="component" value="Unassembled WGS sequence"/>
</dbReference>
<dbReference type="PRINTS" id="PR00996">
    <property type="entry name" value="CHERMTFRASE"/>
</dbReference>
<evidence type="ECO:0000313" key="8">
    <source>
        <dbReference type="Proteomes" id="UP000648239"/>
    </source>
</evidence>
<dbReference type="Pfam" id="PF03705">
    <property type="entry name" value="CheR_N"/>
    <property type="match status" value="1"/>
</dbReference>
<comment type="caution">
    <text evidence="7">The sequence shown here is derived from an EMBL/GenBank/DDBJ whole genome shotgun (WGS) entry which is preliminary data.</text>
</comment>
<proteinExistence type="predicted"/>
<reference evidence="7 8" key="1">
    <citation type="submission" date="2020-08" db="EMBL/GenBank/DDBJ databases">
        <title>Acidobacteriota in marine sediments use diverse sulfur dissimilation pathways.</title>
        <authorList>
            <person name="Wasmund K."/>
        </authorList>
    </citation>
    <scope>NUCLEOTIDE SEQUENCE [LARGE SCALE GENOMIC DNA]</scope>
    <source>
        <strain evidence="7">MAG AM4</strain>
    </source>
</reference>
<comment type="catalytic activity">
    <reaction evidence="1">
        <text>L-glutamyl-[protein] + S-adenosyl-L-methionine = [protein]-L-glutamate 5-O-methyl ester + S-adenosyl-L-homocysteine</text>
        <dbReference type="Rhea" id="RHEA:24452"/>
        <dbReference type="Rhea" id="RHEA-COMP:10208"/>
        <dbReference type="Rhea" id="RHEA-COMP:10311"/>
        <dbReference type="ChEBI" id="CHEBI:29973"/>
        <dbReference type="ChEBI" id="CHEBI:57856"/>
        <dbReference type="ChEBI" id="CHEBI:59789"/>
        <dbReference type="ChEBI" id="CHEBI:82795"/>
        <dbReference type="EC" id="2.1.1.80"/>
    </reaction>
</comment>
<keyword evidence="5" id="KW-0949">S-adenosyl-L-methionine</keyword>
<dbReference type="InterPro" id="IPR000780">
    <property type="entry name" value="CheR_MeTrfase"/>
</dbReference>
<dbReference type="AlphaFoldDB" id="A0A8J6XZC7"/>
<protein>
    <recommendedName>
        <fullName evidence="2">protein-glutamate O-methyltransferase</fullName>
        <ecNumber evidence="2">2.1.1.80</ecNumber>
    </recommendedName>
</protein>
<dbReference type="PANTHER" id="PTHR24422">
    <property type="entry name" value="CHEMOTAXIS PROTEIN METHYLTRANSFERASE"/>
    <property type="match status" value="1"/>
</dbReference>
<dbReference type="CDD" id="cd02440">
    <property type="entry name" value="AdoMet_MTases"/>
    <property type="match status" value="1"/>
</dbReference>
<dbReference type="InterPro" id="IPR029063">
    <property type="entry name" value="SAM-dependent_MTases_sf"/>
</dbReference>
<dbReference type="EMBL" id="JACXWD010000007">
    <property type="protein sequence ID" value="MBD3867178.1"/>
    <property type="molecule type" value="Genomic_DNA"/>
</dbReference>
<dbReference type="EC" id="2.1.1.80" evidence="2"/>
<feature type="domain" description="CheR-type methyltransferase" evidence="6">
    <location>
        <begin position="5"/>
        <end position="283"/>
    </location>
</feature>
<dbReference type="Pfam" id="PF01739">
    <property type="entry name" value="CheR"/>
    <property type="match status" value="1"/>
</dbReference>
<dbReference type="InterPro" id="IPR036804">
    <property type="entry name" value="CheR_N_sf"/>
</dbReference>
<dbReference type="SMART" id="SM00138">
    <property type="entry name" value="MeTrc"/>
    <property type="match status" value="1"/>
</dbReference>
<sequence>MRIETAGELLCPDEIEFKLVSDLIKSRFGLVFDLGRTGILKNQLASRINELSLITYTDYYHYLSYHPDRTPELEELARQITNGESYFFREHHHFEILRDHILPRHHARSPQDPLRVLSAGCSAGQEAYSIAITLQEAATGTGAGGWKVDACDIHPGRLDQARSARYGEASLRTCRNADRRIYFEEDGNRYRVRSEYRNKVRFFPANLTDPAVADWGRYNVIFCRNVLIYFSDDAFHEAIDQFTRCLLPGGYLFLGHSESLINRRDDFEPVSLGGHIVYRKKAAGPSSAYS</sequence>
<name>A0A8J6XZC7_9BACT</name>
<evidence type="ECO:0000256" key="5">
    <source>
        <dbReference type="ARBA" id="ARBA00022691"/>
    </source>
</evidence>
<accession>A0A8J6XZC7</accession>
<dbReference type="SUPFAM" id="SSF53335">
    <property type="entry name" value="S-adenosyl-L-methionine-dependent methyltransferases"/>
    <property type="match status" value="1"/>
</dbReference>
<dbReference type="Gene3D" id="3.40.50.150">
    <property type="entry name" value="Vaccinia Virus protein VP39"/>
    <property type="match status" value="1"/>
</dbReference>
<dbReference type="InterPro" id="IPR022642">
    <property type="entry name" value="CheR_C"/>
</dbReference>
<dbReference type="SUPFAM" id="SSF47757">
    <property type="entry name" value="Chemotaxis receptor methyltransferase CheR, N-terminal domain"/>
    <property type="match status" value="1"/>
</dbReference>
<evidence type="ECO:0000256" key="4">
    <source>
        <dbReference type="ARBA" id="ARBA00022679"/>
    </source>
</evidence>
<dbReference type="InterPro" id="IPR022641">
    <property type="entry name" value="CheR_N"/>
</dbReference>
<gene>
    <name evidence="7" type="ORF">IFK94_03550</name>
</gene>